<feature type="chain" id="PRO_5046923119" evidence="1">
    <location>
        <begin position="22"/>
        <end position="475"/>
    </location>
</feature>
<name>A0ABM6WC70_9BACT</name>
<dbReference type="PANTHER" id="PTHR32060:SF30">
    <property type="entry name" value="CARBOXY-TERMINAL PROCESSING PROTEASE CTPA"/>
    <property type="match status" value="1"/>
</dbReference>
<accession>A0ABM6WC70</accession>
<evidence type="ECO:0000259" key="2">
    <source>
        <dbReference type="Pfam" id="PF03572"/>
    </source>
</evidence>
<dbReference type="InterPro" id="IPR041613">
    <property type="entry name" value="Pept_S41_N"/>
</dbReference>
<proteinExistence type="predicted"/>
<dbReference type="Gene3D" id="3.30.750.170">
    <property type="match status" value="1"/>
</dbReference>
<gene>
    <name evidence="4" type="ORF">DLD77_07365</name>
</gene>
<dbReference type="InterPro" id="IPR005151">
    <property type="entry name" value="Tail-specific_protease"/>
</dbReference>
<dbReference type="PROSITE" id="PS51257">
    <property type="entry name" value="PROKAR_LIPOPROTEIN"/>
    <property type="match status" value="1"/>
</dbReference>
<keyword evidence="1" id="KW-0732">Signal</keyword>
<dbReference type="RefSeq" id="WP_119077737.1">
    <property type="nucleotide sequence ID" value="NZ_CP029600.1"/>
</dbReference>
<dbReference type="InterPro" id="IPR029045">
    <property type="entry name" value="ClpP/crotonase-like_dom_sf"/>
</dbReference>
<evidence type="ECO:0000313" key="4">
    <source>
        <dbReference type="EMBL" id="AWO01524.1"/>
    </source>
</evidence>
<dbReference type="Pfam" id="PF03572">
    <property type="entry name" value="Peptidase_S41"/>
    <property type="match status" value="1"/>
</dbReference>
<sequence>MKKSSAALRYLLCAATGVALFSCKKKDAPSDPVTPDNNQYVNDWIYQSMKSDYFWTDKLPASPDRSQDPETFFYGLLNRPDDRFSWIVPDYRTLVSSLNGVVKEAGYSVTLFLFDQSKLGAQIQYVKRSSPAEAAGLKRGDVFWAINGKEYTYASGADVDVFLSALEQNHTLRISKIIPGADGRDSSTAPGNPIQLTVQEYAENPVYLDSVYEINGKKIGYFMYNFFTPDKGDSSLLYDNQMDAVFGRFKAKGITDLVLDLRYNPGGDSRSMLNLGSNIIKGFSPGKVFYRREYNKAIEDEIVKDYGADFLVEKFTPKSNNIGNQLQHFVVLTSSTTASASELLVNGLRPYMQVYLIGDTTYGKNVGSWTIYARNDRRNSWGLQPIVTKAFNSEGNSDYTNGFPPQQVLKEGFRMGVLGDVKEPMLYAALTHILGVAPARMAQVQAPARSTLRKVGASQQRRAYANQLIEQKPGQ</sequence>
<evidence type="ECO:0000256" key="1">
    <source>
        <dbReference type="SAM" id="SignalP"/>
    </source>
</evidence>
<dbReference type="SUPFAM" id="SSF52096">
    <property type="entry name" value="ClpP/crotonase"/>
    <property type="match status" value="1"/>
</dbReference>
<dbReference type="Gene3D" id="2.30.42.10">
    <property type="match status" value="1"/>
</dbReference>
<dbReference type="Gene3D" id="3.90.226.10">
    <property type="entry name" value="2-enoyl-CoA Hydratase, Chain A, domain 1"/>
    <property type="match status" value="1"/>
</dbReference>
<protein>
    <submittedName>
        <fullName evidence="4">Peptidase S41</fullName>
    </submittedName>
</protein>
<dbReference type="PANTHER" id="PTHR32060">
    <property type="entry name" value="TAIL-SPECIFIC PROTEASE"/>
    <property type="match status" value="1"/>
</dbReference>
<evidence type="ECO:0000313" key="5">
    <source>
        <dbReference type="Proteomes" id="UP000246099"/>
    </source>
</evidence>
<reference evidence="4 5" key="1">
    <citation type="submission" date="2018-05" db="EMBL/GenBank/DDBJ databases">
        <title>Chitinophaga sp. nov., isolated from rhizosphere soil of Alhagi.</title>
        <authorList>
            <person name="Liu Y."/>
        </authorList>
    </citation>
    <scope>NUCLEOTIDE SEQUENCE [LARGE SCALE GENOMIC DNA]</scope>
    <source>
        <strain evidence="4 5">T22</strain>
    </source>
</reference>
<feature type="domain" description="Tail specific protease" evidence="2">
    <location>
        <begin position="218"/>
        <end position="403"/>
    </location>
</feature>
<dbReference type="CDD" id="cd07561">
    <property type="entry name" value="Peptidase_S41_CPP_like"/>
    <property type="match status" value="1"/>
</dbReference>
<keyword evidence="5" id="KW-1185">Reference proteome</keyword>
<dbReference type="EMBL" id="CP029600">
    <property type="protein sequence ID" value="AWO01524.1"/>
    <property type="molecule type" value="Genomic_DNA"/>
</dbReference>
<feature type="signal peptide" evidence="1">
    <location>
        <begin position="1"/>
        <end position="21"/>
    </location>
</feature>
<organism evidence="4 5">
    <name type="scientific">Chitinophaga alhagiae</name>
    <dbReference type="NCBI Taxonomy" id="2203219"/>
    <lineage>
        <taxon>Bacteria</taxon>
        <taxon>Pseudomonadati</taxon>
        <taxon>Bacteroidota</taxon>
        <taxon>Chitinophagia</taxon>
        <taxon>Chitinophagales</taxon>
        <taxon>Chitinophagaceae</taxon>
        <taxon>Chitinophaga</taxon>
    </lineage>
</organism>
<dbReference type="Pfam" id="PF18294">
    <property type="entry name" value="Pept_S41_N"/>
    <property type="match status" value="1"/>
</dbReference>
<feature type="domain" description="Peptidase S41 N-terminal" evidence="3">
    <location>
        <begin position="41"/>
        <end position="86"/>
    </location>
</feature>
<evidence type="ECO:0000259" key="3">
    <source>
        <dbReference type="Pfam" id="PF18294"/>
    </source>
</evidence>
<dbReference type="InterPro" id="IPR036034">
    <property type="entry name" value="PDZ_sf"/>
</dbReference>
<dbReference type="SUPFAM" id="SSF50156">
    <property type="entry name" value="PDZ domain-like"/>
    <property type="match status" value="1"/>
</dbReference>
<dbReference type="Proteomes" id="UP000246099">
    <property type="component" value="Chromosome"/>
</dbReference>